<name>Q8STV0_ENCCU</name>
<organism evidence="3 4">
    <name type="scientific">Encephalitozoon cuniculi (strain GB-M1)</name>
    <name type="common">Microsporidian parasite</name>
    <dbReference type="NCBI Taxonomy" id="284813"/>
    <lineage>
        <taxon>Eukaryota</taxon>
        <taxon>Fungi</taxon>
        <taxon>Fungi incertae sedis</taxon>
        <taxon>Microsporidia</taxon>
        <taxon>Unikaryonidae</taxon>
        <taxon>Encephalitozoon</taxon>
    </lineage>
</organism>
<accession>Q8STV0</accession>
<gene>
    <name evidence="3" type="ordered locus">ECU09_0540</name>
</gene>
<feature type="transmembrane region" description="Helical" evidence="2">
    <location>
        <begin position="520"/>
        <end position="538"/>
    </location>
</feature>
<dbReference type="Proteomes" id="UP000000819">
    <property type="component" value="Chromosome IX"/>
</dbReference>
<dbReference type="InterPro" id="IPR012468">
    <property type="entry name" value="DUF1686"/>
</dbReference>
<dbReference type="AlphaFoldDB" id="Q8STV0"/>
<dbReference type="EMBL" id="AL590451">
    <property type="protein sequence ID" value="CAD27026.1"/>
    <property type="molecule type" value="Genomic_DNA"/>
</dbReference>
<evidence type="ECO:0000313" key="3">
    <source>
        <dbReference type="EMBL" id="CAD27026.1"/>
    </source>
</evidence>
<keyword evidence="4" id="KW-1185">Reference proteome</keyword>
<proteinExistence type="predicted"/>
<dbReference type="Pfam" id="PF07937">
    <property type="entry name" value="DUF1686"/>
    <property type="match status" value="1"/>
</dbReference>
<evidence type="ECO:0000256" key="1">
    <source>
        <dbReference type="SAM" id="MobiDB-lite"/>
    </source>
</evidence>
<reference evidence="3 4" key="2">
    <citation type="journal article" date="2009" name="BMC Genomics">
        <title>Identification of transcriptional signals in Encephalitozoon cuniculi widespread among Microsporidia phylum: support for accurate structural genome annotation.</title>
        <authorList>
            <person name="Peyretaillade E."/>
            <person name="Goncalves O."/>
            <person name="Terrat S."/>
            <person name="Dugat-Bony E."/>
            <person name="Wincker P."/>
            <person name="Cornman R.S."/>
            <person name="Evans J.D."/>
            <person name="Delbac F."/>
            <person name="Peyret P."/>
        </authorList>
    </citation>
    <scope>NUCLEOTIDE SEQUENCE [LARGE SCALE GENOMIC DNA]</scope>
    <source>
        <strain evidence="3 4">GB-M1</strain>
    </source>
</reference>
<feature type="region of interest" description="Disordered" evidence="1">
    <location>
        <begin position="240"/>
        <end position="279"/>
    </location>
</feature>
<feature type="transmembrane region" description="Helical" evidence="2">
    <location>
        <begin position="473"/>
        <end position="500"/>
    </location>
</feature>
<dbReference type="OrthoDB" id="3164380at2759"/>
<dbReference type="GeneID" id="860392"/>
<keyword evidence="2" id="KW-0812">Transmembrane</keyword>
<sequence>MEQAKSLRAMLTGVSEGIVSDNQLVKETKPFLDALLFYEESLNSFLGYYLNREIPGREECVAAKEALKILMDGIKALIPSYYTIEAESFFKIVDDLIKHSKESLQVFKNALREALPYANDDLKVQTKSTITGKTKNVLLKDIIFDLLEGGHSCNDCHNNVINNFLRSMNLSGVNVFRWYFNPTFSMLSFEPVRHNYLEAYKKAVHDLEENRGLFTVEFNKLKERLEEMVTEAENLQTRIKSLQPIDDDAPKDATPEVPKKDPSKAEGEDKEPLEEAPSPVRRAVASLDTGRPFGNLCVVFVLILAVQGLLRVSGMEHSTPGVSWNTALYSLAVAGAVTYQLWVLAEGCRRGGAGSMARQGWSAVACMAPMLVAVPHAGVIRSSMYSVAVAGLAAVTLYVQDAARRGMPWREACAVGAGNAVLAAACAAGSVAPADGVCGRPFWVWMGVVVFVGLLLAVSYAERGGRGQKAEECGDVVASVLLVTTVVVGTIGSLVCGRAYHEMYVGGGGSTCRVMRLNDVILVNYPFLFGCCKGSILSRRQQRRAGSRQAFLLCGRRRLCTPQAQGP</sequence>
<dbReference type="InParanoid" id="Q8STV0"/>
<dbReference type="HOGENOM" id="CLU_032735_0_0_1"/>
<protein>
    <submittedName>
        <fullName evidence="3">Uncharacterized protein</fullName>
    </submittedName>
</protein>
<keyword evidence="2" id="KW-0472">Membrane</keyword>
<feature type="transmembrane region" description="Helical" evidence="2">
    <location>
        <begin position="412"/>
        <end position="430"/>
    </location>
</feature>
<keyword evidence="2" id="KW-1133">Transmembrane helix</keyword>
<feature type="compositionally biased region" description="Basic and acidic residues" evidence="1">
    <location>
        <begin position="248"/>
        <end position="267"/>
    </location>
</feature>
<feature type="transmembrane region" description="Helical" evidence="2">
    <location>
        <begin position="322"/>
        <end position="344"/>
    </location>
</feature>
<evidence type="ECO:0000256" key="2">
    <source>
        <dbReference type="SAM" id="Phobius"/>
    </source>
</evidence>
<evidence type="ECO:0000313" key="4">
    <source>
        <dbReference type="Proteomes" id="UP000000819"/>
    </source>
</evidence>
<reference evidence="3 4" key="1">
    <citation type="journal article" date="2001" name="Nature">
        <title>Genome sequence and gene compaction of the eukaryote parasite Encephalitozoon cuniculi.</title>
        <authorList>
            <person name="Katinka M.D."/>
            <person name="Duprat S."/>
            <person name="Cornillot E."/>
            <person name="Metenier G."/>
            <person name="Thomarat F."/>
            <person name="Prensier G."/>
            <person name="Barbe V."/>
            <person name="Peyretaillade E."/>
            <person name="Brottier P."/>
            <person name="Wincker P."/>
            <person name="Delbac F."/>
            <person name="El Alaoui H."/>
            <person name="Peyret P."/>
            <person name="Saurin W."/>
            <person name="Gouy M."/>
            <person name="Weissenbach J."/>
            <person name="Vivares C.P."/>
        </authorList>
    </citation>
    <scope>NUCLEOTIDE SEQUENCE [LARGE SCALE GENOMIC DNA]</scope>
    <source>
        <strain evidence="3 4">GB-M1</strain>
    </source>
</reference>
<feature type="transmembrane region" description="Helical" evidence="2">
    <location>
        <begin position="292"/>
        <end position="310"/>
    </location>
</feature>
<feature type="transmembrane region" description="Helical" evidence="2">
    <location>
        <begin position="383"/>
        <end position="400"/>
    </location>
</feature>
<dbReference type="RefSeq" id="NP_001402307.1">
    <property type="nucleotide sequence ID" value="NM_001415358.1"/>
</dbReference>
<dbReference type="KEGG" id="ecu:ECU09_0540"/>
<feature type="transmembrane region" description="Helical" evidence="2">
    <location>
        <begin position="442"/>
        <end position="461"/>
    </location>
</feature>
<dbReference type="VEuPathDB" id="MicrosporidiaDB:ECU09_0540"/>